<accession>A0A5J9U810</accession>
<dbReference type="SUPFAM" id="SSF53474">
    <property type="entry name" value="alpha/beta-Hydrolases"/>
    <property type="match status" value="1"/>
</dbReference>
<feature type="non-terminal residue" evidence="3">
    <location>
        <position position="1"/>
    </location>
</feature>
<feature type="chain" id="PRO_5023918922" description="Dienelactone hydrolase domain-containing protein" evidence="1">
    <location>
        <begin position="27"/>
        <end position="278"/>
    </location>
</feature>
<proteinExistence type="predicted"/>
<dbReference type="InterPro" id="IPR029058">
    <property type="entry name" value="AB_hydrolase_fold"/>
</dbReference>
<protein>
    <recommendedName>
        <fullName evidence="2">Dienelactone hydrolase domain-containing protein</fullName>
    </recommendedName>
</protein>
<name>A0A5J9U810_9POAL</name>
<feature type="signal peptide" evidence="1">
    <location>
        <begin position="1"/>
        <end position="26"/>
    </location>
</feature>
<reference evidence="3 4" key="1">
    <citation type="journal article" date="2019" name="Sci. Rep.">
        <title>A high-quality genome of Eragrostis curvula grass provides insights into Poaceae evolution and supports new strategies to enhance forage quality.</title>
        <authorList>
            <person name="Carballo J."/>
            <person name="Santos B.A.C.M."/>
            <person name="Zappacosta D."/>
            <person name="Garbus I."/>
            <person name="Selva J.P."/>
            <person name="Gallo C.A."/>
            <person name="Diaz A."/>
            <person name="Albertini E."/>
            <person name="Caccamo M."/>
            <person name="Echenique V."/>
        </authorList>
    </citation>
    <scope>NUCLEOTIDE SEQUENCE [LARGE SCALE GENOMIC DNA]</scope>
    <source>
        <strain evidence="4">cv. Victoria</strain>
        <tissue evidence="3">Leaf</tissue>
    </source>
</reference>
<dbReference type="InterPro" id="IPR002925">
    <property type="entry name" value="Dienelactn_hydro"/>
</dbReference>
<dbReference type="Gene3D" id="3.40.50.1820">
    <property type="entry name" value="alpha/beta hydrolase"/>
    <property type="match status" value="1"/>
</dbReference>
<keyword evidence="1" id="KW-0732">Signal</keyword>
<dbReference type="Gramene" id="TVU19301">
    <property type="protein sequence ID" value="TVU19301"/>
    <property type="gene ID" value="EJB05_35442"/>
</dbReference>
<evidence type="ECO:0000313" key="4">
    <source>
        <dbReference type="Proteomes" id="UP000324897"/>
    </source>
</evidence>
<evidence type="ECO:0000313" key="3">
    <source>
        <dbReference type="EMBL" id="TVU19301.1"/>
    </source>
</evidence>
<comment type="caution">
    <text evidence="3">The sequence shown here is derived from an EMBL/GenBank/DDBJ whole genome shotgun (WGS) entry which is preliminary data.</text>
</comment>
<evidence type="ECO:0000256" key="1">
    <source>
        <dbReference type="SAM" id="SignalP"/>
    </source>
</evidence>
<dbReference type="GO" id="GO:0016787">
    <property type="term" value="F:hydrolase activity"/>
    <property type="evidence" value="ECO:0007669"/>
    <property type="project" value="InterPro"/>
</dbReference>
<dbReference type="PANTHER" id="PTHR17630">
    <property type="entry name" value="DIENELACTONE HYDROLASE"/>
    <property type="match status" value="1"/>
</dbReference>
<dbReference type="AlphaFoldDB" id="A0A5J9U810"/>
<evidence type="ECO:0000259" key="2">
    <source>
        <dbReference type="Pfam" id="PF01738"/>
    </source>
</evidence>
<gene>
    <name evidence="3" type="ORF">EJB05_35442</name>
</gene>
<dbReference type="PANTHER" id="PTHR17630:SF89">
    <property type="entry name" value="OS05G0400200 PROTEIN"/>
    <property type="match status" value="1"/>
</dbReference>
<dbReference type="OrthoDB" id="17560at2759"/>
<keyword evidence="4" id="KW-1185">Reference proteome</keyword>
<dbReference type="EMBL" id="RWGY01000029">
    <property type="protein sequence ID" value="TVU19301.1"/>
    <property type="molecule type" value="Genomic_DNA"/>
</dbReference>
<dbReference type="Pfam" id="PF01738">
    <property type="entry name" value="DLH"/>
    <property type="match status" value="1"/>
</dbReference>
<sequence length="278" mass="29787">MGRAAGATPTRSSLVVLLFAAAVASAAEADVRVVLPSAGPSSSRHPCLDNPPDMTATGAEAGHVVEDYYGLDAYLTGSHGASRAVILASDYYGFQAPKLRKIADQVAAVGYFVVVPDLLRGDPYKDGISFSEWLKRHSPDDAAKMVMELIAALRKAGKTVDVGGYCWGAKVAVDLAKTGKIQAVVISHPALVTVDDIKEVKCPIEVLGGEYDTISPPKLIHQFESALEQEGTDHLVKIFPRAAHGFACRYNSSDPFAVKIAVEARLDMISWFDKHLKH</sequence>
<organism evidence="3 4">
    <name type="scientific">Eragrostis curvula</name>
    <name type="common">weeping love grass</name>
    <dbReference type="NCBI Taxonomy" id="38414"/>
    <lineage>
        <taxon>Eukaryota</taxon>
        <taxon>Viridiplantae</taxon>
        <taxon>Streptophyta</taxon>
        <taxon>Embryophyta</taxon>
        <taxon>Tracheophyta</taxon>
        <taxon>Spermatophyta</taxon>
        <taxon>Magnoliopsida</taxon>
        <taxon>Liliopsida</taxon>
        <taxon>Poales</taxon>
        <taxon>Poaceae</taxon>
        <taxon>PACMAD clade</taxon>
        <taxon>Chloridoideae</taxon>
        <taxon>Eragrostideae</taxon>
        <taxon>Eragrostidinae</taxon>
        <taxon>Eragrostis</taxon>
    </lineage>
</organism>
<dbReference type="Proteomes" id="UP000324897">
    <property type="component" value="Chromosome 7"/>
</dbReference>
<feature type="domain" description="Dienelactone hydrolase" evidence="2">
    <location>
        <begin position="71"/>
        <end position="275"/>
    </location>
</feature>